<keyword evidence="4" id="KW-0808">Transferase</keyword>
<feature type="compositionally biased region" description="Low complexity" evidence="13">
    <location>
        <begin position="534"/>
        <end position="543"/>
    </location>
</feature>
<evidence type="ECO:0000259" key="15">
    <source>
        <dbReference type="PROSITE" id="PS50089"/>
    </source>
</evidence>
<dbReference type="SMART" id="SM00184">
    <property type="entry name" value="RING"/>
    <property type="match status" value="1"/>
</dbReference>
<dbReference type="Proteomes" id="UP000272025">
    <property type="component" value="Unassembled WGS sequence"/>
</dbReference>
<accession>A0A3N2QA31</accession>
<evidence type="ECO:0000256" key="8">
    <source>
        <dbReference type="ARBA" id="ARBA00022786"/>
    </source>
</evidence>
<feature type="transmembrane region" description="Helical" evidence="14">
    <location>
        <begin position="237"/>
        <end position="262"/>
    </location>
</feature>
<organism evidence="16 17">
    <name type="scientific">Sodiomyces alkalinus (strain CBS 110278 / VKM F-3762 / F11)</name>
    <name type="common">Alkaliphilic filamentous fungus</name>
    <dbReference type="NCBI Taxonomy" id="1314773"/>
    <lineage>
        <taxon>Eukaryota</taxon>
        <taxon>Fungi</taxon>
        <taxon>Dikarya</taxon>
        <taxon>Ascomycota</taxon>
        <taxon>Pezizomycotina</taxon>
        <taxon>Sordariomycetes</taxon>
        <taxon>Hypocreomycetidae</taxon>
        <taxon>Glomerellales</taxon>
        <taxon>Plectosphaerellaceae</taxon>
        <taxon>Sodiomyces</taxon>
    </lineage>
</organism>
<dbReference type="GO" id="GO:0061630">
    <property type="term" value="F:ubiquitin protein ligase activity"/>
    <property type="evidence" value="ECO:0007669"/>
    <property type="project" value="UniProtKB-EC"/>
</dbReference>
<keyword evidence="9" id="KW-0862">Zinc</keyword>
<evidence type="ECO:0000256" key="11">
    <source>
        <dbReference type="ARBA" id="ARBA00023136"/>
    </source>
</evidence>
<dbReference type="GO" id="GO:0006511">
    <property type="term" value="P:ubiquitin-dependent protein catabolic process"/>
    <property type="evidence" value="ECO:0007669"/>
    <property type="project" value="TreeGrafter"/>
</dbReference>
<feature type="compositionally biased region" description="Basic residues" evidence="13">
    <location>
        <begin position="551"/>
        <end position="561"/>
    </location>
</feature>
<dbReference type="STRING" id="1314773.A0A3N2QA31"/>
<evidence type="ECO:0000256" key="14">
    <source>
        <dbReference type="SAM" id="Phobius"/>
    </source>
</evidence>
<keyword evidence="10 14" id="KW-1133">Transmembrane helix</keyword>
<dbReference type="PROSITE" id="PS50089">
    <property type="entry name" value="ZF_RING_2"/>
    <property type="match status" value="1"/>
</dbReference>
<feature type="domain" description="RING-type" evidence="15">
    <location>
        <begin position="366"/>
        <end position="409"/>
    </location>
</feature>
<dbReference type="GeneID" id="39583842"/>
<dbReference type="PANTHER" id="PTHR45977">
    <property type="entry name" value="TARGET OF ERK KINASE MPK-1"/>
    <property type="match status" value="1"/>
</dbReference>
<protein>
    <recommendedName>
        <fullName evidence="3">RING-type E3 ubiquitin transferase</fullName>
        <ecNumber evidence="3">2.3.2.27</ecNumber>
    </recommendedName>
</protein>
<comment type="subcellular location">
    <subcellularLocation>
        <location evidence="2">Membrane</location>
        <topology evidence="2">Multi-pass membrane protein</topology>
    </subcellularLocation>
</comment>
<dbReference type="OrthoDB" id="21204at2759"/>
<evidence type="ECO:0000256" key="2">
    <source>
        <dbReference type="ARBA" id="ARBA00004141"/>
    </source>
</evidence>
<evidence type="ECO:0000256" key="13">
    <source>
        <dbReference type="SAM" id="MobiDB-lite"/>
    </source>
</evidence>
<name>A0A3N2QA31_SODAK</name>
<evidence type="ECO:0000313" key="17">
    <source>
        <dbReference type="Proteomes" id="UP000272025"/>
    </source>
</evidence>
<comment type="catalytic activity">
    <reaction evidence="1">
        <text>S-ubiquitinyl-[E2 ubiquitin-conjugating enzyme]-L-cysteine + [acceptor protein]-L-lysine = [E2 ubiquitin-conjugating enzyme]-L-cysteine + N(6)-ubiquitinyl-[acceptor protein]-L-lysine.</text>
        <dbReference type="EC" id="2.3.2.27"/>
    </reaction>
</comment>
<keyword evidence="7 12" id="KW-0863">Zinc-finger</keyword>
<dbReference type="PANTHER" id="PTHR45977:SF4">
    <property type="entry name" value="RING-TYPE DOMAIN-CONTAINING PROTEIN"/>
    <property type="match status" value="1"/>
</dbReference>
<evidence type="ECO:0000256" key="10">
    <source>
        <dbReference type="ARBA" id="ARBA00022989"/>
    </source>
</evidence>
<evidence type="ECO:0000256" key="3">
    <source>
        <dbReference type="ARBA" id="ARBA00012483"/>
    </source>
</evidence>
<dbReference type="InterPro" id="IPR001841">
    <property type="entry name" value="Znf_RING"/>
</dbReference>
<dbReference type="InterPro" id="IPR013083">
    <property type="entry name" value="Znf_RING/FYVE/PHD"/>
</dbReference>
<gene>
    <name evidence="16" type="ORF">SODALDRAFT_43266</name>
</gene>
<dbReference type="Gene3D" id="3.30.40.10">
    <property type="entry name" value="Zinc/RING finger domain, C3HC4 (zinc finger)"/>
    <property type="match status" value="1"/>
</dbReference>
<keyword evidence="17" id="KW-1185">Reference proteome</keyword>
<feature type="region of interest" description="Disordered" evidence="13">
    <location>
        <begin position="333"/>
        <end position="354"/>
    </location>
</feature>
<dbReference type="AlphaFoldDB" id="A0A3N2QA31"/>
<sequence length="640" mass="72155">MSLDRYTVTLEQTSSDQFCRLFFSNPVWTGANTIPSTLIRNITAISSSLAYQDTLTTNLTTLTTTNIQTRNGIIQGFLYVPDIAPTNPCYEQQYEFIPRNTTTQAELPPSNYNLIALAPWFNATCTQAYLAAARLDPIRGFIFYRPNNSTREPQGVNSPIWDLDDDGAWHTQNHFPVFAVSGNEGAKMMVQLSLYSGAPNTIPFAPEIAERYEPNDRDFIRVWTELSIHDAQNLPAMWTWILIVIGALLFVVACVSITMHLIQRHRRASLRRRVISGEVDLEAMGIKRMTVPPSHIQTFPLFTYSFQPDLIRSPSIAATRSLRSSRSVRTDHRAMSMSDFRSTSRTRRSSITSSANTVATNYQPHCHICLEQYEDRETIIRELVCGHIFHPECIDEFLGLNSSLCPICKKNMLPRGYCPKITNGMVRRERAIRKLRERVVLDDSDVEEGEAKKRKWTEWIFHKEPSPPPRSGVKMTPVTPVKDSPAPTAGADSQTQTRREPSQTPPVQRTLEPHQEDAQEDAPQTEGGDGGPERQQQQRQVQTPRPPATIHHSKKSKRRMDQHRNPHLQAPHTADPPLSAPRHPGGRKSPSVLARQRMRTLAGTPLDDPDGRSPLCKKTPPWPLKTAPCVGSSSHANREL</sequence>
<keyword evidence="6" id="KW-0479">Metal-binding</keyword>
<keyword evidence="11 14" id="KW-0472">Membrane</keyword>
<keyword evidence="5 14" id="KW-0812">Transmembrane</keyword>
<evidence type="ECO:0000256" key="7">
    <source>
        <dbReference type="ARBA" id="ARBA00022771"/>
    </source>
</evidence>
<reference evidence="16 17" key="1">
    <citation type="journal article" date="2018" name="Mol. Ecol.">
        <title>The obligate alkalophilic soda-lake fungus Sodiomyces alkalinus has shifted to a protein diet.</title>
        <authorList>
            <person name="Grum-Grzhimaylo A.A."/>
            <person name="Falkoski D.L."/>
            <person name="van den Heuvel J."/>
            <person name="Valero-Jimenez C.A."/>
            <person name="Min B."/>
            <person name="Choi I.G."/>
            <person name="Lipzen A."/>
            <person name="Daum C.G."/>
            <person name="Aanen D.K."/>
            <person name="Tsang A."/>
            <person name="Henrissat B."/>
            <person name="Bilanenko E.N."/>
            <person name="de Vries R.P."/>
            <person name="van Kan J.A.L."/>
            <person name="Grigoriev I.V."/>
            <person name="Debets A.J.M."/>
        </authorList>
    </citation>
    <scope>NUCLEOTIDE SEQUENCE [LARGE SCALE GENOMIC DNA]</scope>
    <source>
        <strain evidence="16 17">F11</strain>
    </source>
</reference>
<dbReference type="GO" id="GO:0016567">
    <property type="term" value="P:protein ubiquitination"/>
    <property type="evidence" value="ECO:0007669"/>
    <property type="project" value="TreeGrafter"/>
</dbReference>
<evidence type="ECO:0000256" key="9">
    <source>
        <dbReference type="ARBA" id="ARBA00022833"/>
    </source>
</evidence>
<proteinExistence type="predicted"/>
<evidence type="ECO:0000313" key="16">
    <source>
        <dbReference type="EMBL" id="ROT43610.1"/>
    </source>
</evidence>
<evidence type="ECO:0000256" key="5">
    <source>
        <dbReference type="ARBA" id="ARBA00022692"/>
    </source>
</evidence>
<dbReference type="EC" id="2.3.2.27" evidence="3"/>
<feature type="compositionally biased region" description="Low complexity" evidence="13">
    <location>
        <begin position="336"/>
        <end position="354"/>
    </location>
</feature>
<feature type="region of interest" description="Disordered" evidence="13">
    <location>
        <begin position="462"/>
        <end position="640"/>
    </location>
</feature>
<evidence type="ECO:0000256" key="4">
    <source>
        <dbReference type="ARBA" id="ARBA00022679"/>
    </source>
</evidence>
<dbReference type="SUPFAM" id="SSF57850">
    <property type="entry name" value="RING/U-box"/>
    <property type="match status" value="1"/>
</dbReference>
<dbReference type="GO" id="GO:0016020">
    <property type="term" value="C:membrane"/>
    <property type="evidence" value="ECO:0007669"/>
    <property type="project" value="UniProtKB-SubCell"/>
</dbReference>
<evidence type="ECO:0000256" key="12">
    <source>
        <dbReference type="PROSITE-ProRule" id="PRU00175"/>
    </source>
</evidence>
<evidence type="ECO:0000256" key="1">
    <source>
        <dbReference type="ARBA" id="ARBA00000900"/>
    </source>
</evidence>
<dbReference type="EMBL" id="ML119051">
    <property type="protein sequence ID" value="ROT43610.1"/>
    <property type="molecule type" value="Genomic_DNA"/>
</dbReference>
<feature type="compositionally biased region" description="Polar residues" evidence="13">
    <location>
        <begin position="631"/>
        <end position="640"/>
    </location>
</feature>
<dbReference type="Pfam" id="PF13639">
    <property type="entry name" value="zf-RING_2"/>
    <property type="match status" value="1"/>
</dbReference>
<dbReference type="GO" id="GO:0008270">
    <property type="term" value="F:zinc ion binding"/>
    <property type="evidence" value="ECO:0007669"/>
    <property type="project" value="UniProtKB-KW"/>
</dbReference>
<keyword evidence="8" id="KW-0833">Ubl conjugation pathway</keyword>
<dbReference type="RefSeq" id="XP_028471416.1">
    <property type="nucleotide sequence ID" value="XM_028615365.1"/>
</dbReference>
<evidence type="ECO:0000256" key="6">
    <source>
        <dbReference type="ARBA" id="ARBA00022723"/>
    </source>
</evidence>